<evidence type="ECO:0000313" key="3">
    <source>
        <dbReference type="EMBL" id="KAK6542866.1"/>
    </source>
</evidence>
<dbReference type="Proteomes" id="UP001365542">
    <property type="component" value="Unassembled WGS sequence"/>
</dbReference>
<dbReference type="AlphaFoldDB" id="A0AAV9XLN8"/>
<evidence type="ECO:0000256" key="2">
    <source>
        <dbReference type="SAM" id="MobiDB-lite"/>
    </source>
</evidence>
<keyword evidence="4" id="KW-1185">Reference proteome</keyword>
<reference evidence="3 4" key="1">
    <citation type="submission" date="2019-10" db="EMBL/GenBank/DDBJ databases">
        <authorList>
            <person name="Palmer J.M."/>
        </authorList>
    </citation>
    <scope>NUCLEOTIDE SEQUENCE [LARGE SCALE GENOMIC DNA]</scope>
    <source>
        <strain evidence="3 4">TWF694</strain>
    </source>
</reference>
<feature type="compositionally biased region" description="Low complexity" evidence="2">
    <location>
        <begin position="200"/>
        <end position="210"/>
    </location>
</feature>
<feature type="region of interest" description="Disordered" evidence="2">
    <location>
        <begin position="110"/>
        <end position="163"/>
    </location>
</feature>
<feature type="region of interest" description="Disordered" evidence="2">
    <location>
        <begin position="498"/>
        <end position="541"/>
    </location>
</feature>
<evidence type="ECO:0000313" key="4">
    <source>
        <dbReference type="Proteomes" id="UP001365542"/>
    </source>
</evidence>
<comment type="caution">
    <text evidence="3">The sequence shown here is derived from an EMBL/GenBank/DDBJ whole genome shotgun (WGS) entry which is preliminary data.</text>
</comment>
<feature type="region of interest" description="Disordered" evidence="2">
    <location>
        <begin position="196"/>
        <end position="264"/>
    </location>
</feature>
<name>A0AAV9XLN8_9PEZI</name>
<feature type="coiled-coil region" evidence="1">
    <location>
        <begin position="42"/>
        <end position="94"/>
    </location>
</feature>
<evidence type="ECO:0000256" key="1">
    <source>
        <dbReference type="SAM" id="Coils"/>
    </source>
</evidence>
<protein>
    <submittedName>
        <fullName evidence="3">Uncharacterized protein</fullName>
    </submittedName>
</protein>
<feature type="compositionally biased region" description="Pro residues" evidence="2">
    <location>
        <begin position="239"/>
        <end position="248"/>
    </location>
</feature>
<dbReference type="EMBL" id="JAVHJO010000002">
    <property type="protein sequence ID" value="KAK6542866.1"/>
    <property type="molecule type" value="Genomic_DNA"/>
</dbReference>
<sequence>MTRISSRPTTPSRIIHRVSMPVPVHVDCVSKEALENLVDHVMEAQAEDIKILEEDLADERQRTDEDIRRLGINDNILRRDLRKLKERTKSLEQDSKDILLATALNRAKTPPPVIINNNCTHRPVSKSSRRYSDSSSDGDTREFHNWGPRGPPPPGPGRSDAFTNHIENIPEAWSPPFMQPPLSPMSASSPLGNLGLGVASDLPDSSIDDGGSSGFTTASEAPSPRTAPRRHSIEYHPVGVPPLPPRAVPLPRRRGDPRVPRMVSRHRTPNRNRTRFAQSSTRPVFAGEGNVYDIPPNSLIPESPESDLPGMVGGESIFRRSGGRVPFEDHHQPFRQFRGQNIGPQPMPPLNGPIHETPTDNRRPRRMSGQFMGMRDLEFHGEIPRRRGSAGSTHVRFAPSDQFQRFSPPQFNPGSIHENHSPSWARQDRRASGNGMRKGPTWPIPSELFSDIDTDLNYDPDRIRGSARRTSSTVAESPYVMDEERDRYLDRMARMGEMETIHSQDTESDMGRRGREGSGESGVGRDGRYRYDRYRQFETRK</sequence>
<organism evidence="3 4">
    <name type="scientific">Orbilia ellipsospora</name>
    <dbReference type="NCBI Taxonomy" id="2528407"/>
    <lineage>
        <taxon>Eukaryota</taxon>
        <taxon>Fungi</taxon>
        <taxon>Dikarya</taxon>
        <taxon>Ascomycota</taxon>
        <taxon>Pezizomycotina</taxon>
        <taxon>Orbiliomycetes</taxon>
        <taxon>Orbiliales</taxon>
        <taxon>Orbiliaceae</taxon>
        <taxon>Orbilia</taxon>
    </lineage>
</organism>
<gene>
    <name evidence="3" type="ORF">TWF694_006805</name>
</gene>
<feature type="region of interest" description="Disordered" evidence="2">
    <location>
        <begin position="410"/>
        <end position="482"/>
    </location>
</feature>
<accession>A0AAV9XLN8</accession>
<keyword evidence="1" id="KW-0175">Coiled coil</keyword>
<proteinExistence type="predicted"/>